<evidence type="ECO:0000256" key="2">
    <source>
        <dbReference type="SAM" id="SignalP"/>
    </source>
</evidence>
<dbReference type="Pfam" id="PF01551">
    <property type="entry name" value="Peptidase_M23"/>
    <property type="match status" value="1"/>
</dbReference>
<dbReference type="PANTHER" id="PTHR21666">
    <property type="entry name" value="PEPTIDASE-RELATED"/>
    <property type="match status" value="1"/>
</dbReference>
<feature type="compositionally biased region" description="Gly residues" evidence="1">
    <location>
        <begin position="215"/>
        <end position="231"/>
    </location>
</feature>
<evidence type="ECO:0000256" key="1">
    <source>
        <dbReference type="SAM" id="MobiDB-lite"/>
    </source>
</evidence>
<protein>
    <submittedName>
        <fullName evidence="4">M23 family metallopeptidase</fullName>
    </submittedName>
</protein>
<dbReference type="InterPro" id="IPR016047">
    <property type="entry name" value="M23ase_b-sheet_dom"/>
</dbReference>
<sequence>MSQPVRKRFAAVPAAALLSLALLAVPDGAAGAPCEPGPGEARKRVSARVDALYRDAARATKRFEKARKRTSAQRAAVTRSRRAVSRGERRLHVLRFRIGGIARSQYRTGAWSPGARMVMTRSPEDLLERLRAQRQADHAVNRLLGSTRTVQRQLVRKRARARAVLKRLEATTRREAAAKNAIERRLVLARSARAATPVNRPARACAPGKGDGKRGGGGTQDGSRALGGGGRWTAPVERSAYTLSAGYRSSGARWSRGHTGQDFAVETGTPVRAVGAGTVAVTSCGDAFGNQIVIRHRDGYYSQYAHLSAIQTERGRQVRAGERIGLSGNTGNSTGPHLHFEARVTPGLGSDVAPVPWLRARGVEL</sequence>
<evidence type="ECO:0000313" key="4">
    <source>
        <dbReference type="EMBL" id="GAA2080091.1"/>
    </source>
</evidence>
<evidence type="ECO:0000259" key="3">
    <source>
        <dbReference type="Pfam" id="PF01551"/>
    </source>
</evidence>
<dbReference type="RefSeq" id="WP_344529661.1">
    <property type="nucleotide sequence ID" value="NZ_BAAAPE010000009.1"/>
</dbReference>
<feature type="signal peptide" evidence="2">
    <location>
        <begin position="1"/>
        <end position="24"/>
    </location>
</feature>
<name>A0ABP5HRQ3_9ACTN</name>
<accession>A0ABP5HRQ3</accession>
<feature type="chain" id="PRO_5045156284" evidence="2">
    <location>
        <begin position="25"/>
        <end position="365"/>
    </location>
</feature>
<dbReference type="Gene3D" id="2.70.70.10">
    <property type="entry name" value="Glucose Permease (Domain IIA)"/>
    <property type="match status" value="1"/>
</dbReference>
<dbReference type="PANTHER" id="PTHR21666:SF270">
    <property type="entry name" value="MUREIN HYDROLASE ACTIVATOR ENVC"/>
    <property type="match status" value="1"/>
</dbReference>
<dbReference type="SUPFAM" id="SSF51261">
    <property type="entry name" value="Duplicated hybrid motif"/>
    <property type="match status" value="1"/>
</dbReference>
<dbReference type="CDD" id="cd12797">
    <property type="entry name" value="M23_peptidase"/>
    <property type="match status" value="1"/>
</dbReference>
<dbReference type="Proteomes" id="UP001500016">
    <property type="component" value="Unassembled WGS sequence"/>
</dbReference>
<dbReference type="InterPro" id="IPR050570">
    <property type="entry name" value="Cell_wall_metabolism_enzyme"/>
</dbReference>
<proteinExistence type="predicted"/>
<feature type="region of interest" description="Disordered" evidence="1">
    <location>
        <begin position="198"/>
        <end position="231"/>
    </location>
</feature>
<reference evidence="5" key="1">
    <citation type="journal article" date="2019" name="Int. J. Syst. Evol. Microbiol.">
        <title>The Global Catalogue of Microorganisms (GCM) 10K type strain sequencing project: providing services to taxonomists for standard genome sequencing and annotation.</title>
        <authorList>
            <consortium name="The Broad Institute Genomics Platform"/>
            <consortium name="The Broad Institute Genome Sequencing Center for Infectious Disease"/>
            <person name="Wu L."/>
            <person name="Ma J."/>
        </authorList>
    </citation>
    <scope>NUCLEOTIDE SEQUENCE [LARGE SCALE GENOMIC DNA]</scope>
    <source>
        <strain evidence="5">JCM 15478</strain>
    </source>
</reference>
<comment type="caution">
    <text evidence="4">The sequence shown here is derived from an EMBL/GenBank/DDBJ whole genome shotgun (WGS) entry which is preliminary data.</text>
</comment>
<keyword evidence="5" id="KW-1185">Reference proteome</keyword>
<dbReference type="EMBL" id="BAAAPE010000009">
    <property type="protein sequence ID" value="GAA2080091.1"/>
    <property type="molecule type" value="Genomic_DNA"/>
</dbReference>
<evidence type="ECO:0000313" key="5">
    <source>
        <dbReference type="Proteomes" id="UP001500016"/>
    </source>
</evidence>
<gene>
    <name evidence="4" type="ORF">GCM10009801_38150</name>
</gene>
<organism evidence="4 5">
    <name type="scientific">Streptomyces albiaxialis</name>
    <dbReference type="NCBI Taxonomy" id="329523"/>
    <lineage>
        <taxon>Bacteria</taxon>
        <taxon>Bacillati</taxon>
        <taxon>Actinomycetota</taxon>
        <taxon>Actinomycetes</taxon>
        <taxon>Kitasatosporales</taxon>
        <taxon>Streptomycetaceae</taxon>
        <taxon>Streptomyces</taxon>
    </lineage>
</organism>
<feature type="domain" description="M23ase beta-sheet core" evidence="3">
    <location>
        <begin position="257"/>
        <end position="344"/>
    </location>
</feature>
<dbReference type="InterPro" id="IPR011055">
    <property type="entry name" value="Dup_hybrid_motif"/>
</dbReference>
<keyword evidence="2" id="KW-0732">Signal</keyword>